<dbReference type="InterPro" id="IPR001041">
    <property type="entry name" value="2Fe-2S_ferredoxin-type"/>
</dbReference>
<dbReference type="InterPro" id="IPR036683">
    <property type="entry name" value="CO_DH_flav_C_dom_sf"/>
</dbReference>
<organism evidence="8 9">
    <name type="scientific">Thauera phenolivorans</name>
    <dbReference type="NCBI Taxonomy" id="1792543"/>
    <lineage>
        <taxon>Bacteria</taxon>
        <taxon>Pseudomonadati</taxon>
        <taxon>Pseudomonadota</taxon>
        <taxon>Betaproteobacteria</taxon>
        <taxon>Rhodocyclales</taxon>
        <taxon>Zoogloeaceae</taxon>
        <taxon>Thauera</taxon>
    </lineage>
</organism>
<keyword evidence="1" id="KW-0285">Flavoprotein</keyword>
<dbReference type="SUPFAM" id="SSF47741">
    <property type="entry name" value="CO dehydrogenase ISP C-domain like"/>
    <property type="match status" value="1"/>
</dbReference>
<dbReference type="InterPro" id="IPR006058">
    <property type="entry name" value="2Fe2S_fd_BS"/>
</dbReference>
<dbReference type="SUPFAM" id="SSF55447">
    <property type="entry name" value="CO dehydrogenase flavoprotein C-terminal domain-like"/>
    <property type="match status" value="1"/>
</dbReference>
<dbReference type="PIRSF" id="PIRSF036557">
    <property type="entry name" value="XdhA_RC"/>
    <property type="match status" value="1"/>
</dbReference>
<dbReference type="Gene3D" id="3.30.390.50">
    <property type="entry name" value="CO dehydrogenase flavoprotein, C-terminal domain"/>
    <property type="match status" value="1"/>
</dbReference>
<evidence type="ECO:0000259" key="6">
    <source>
        <dbReference type="PROSITE" id="PS51085"/>
    </source>
</evidence>
<dbReference type="PROSITE" id="PS51085">
    <property type="entry name" value="2FE2S_FER_2"/>
    <property type="match status" value="1"/>
</dbReference>
<dbReference type="GO" id="GO:0004854">
    <property type="term" value="F:xanthine dehydrogenase activity"/>
    <property type="evidence" value="ECO:0007669"/>
    <property type="project" value="UniProtKB-EC"/>
</dbReference>
<evidence type="ECO:0000256" key="5">
    <source>
        <dbReference type="ARBA" id="ARBA00023004"/>
    </source>
</evidence>
<dbReference type="GO" id="GO:0051537">
    <property type="term" value="F:2 iron, 2 sulfur cluster binding"/>
    <property type="evidence" value="ECO:0007669"/>
    <property type="project" value="InterPro"/>
</dbReference>
<feature type="domain" description="FAD-binding PCMH-type" evidence="7">
    <location>
        <begin position="218"/>
        <end position="391"/>
    </location>
</feature>
<sequence>MKAGGGITSPEPGRATIRFLLDDRIVEVHDSVPTRSLLDFLREDLGCTGTKEGCAEGDCGACNVVVGERVVAAQGERLRLRALAACLCFLPTLDGKALFTVESLKAADGVLHPVQQALVECHGSQCGFCTPGFVMSLFALFRSDEAPTAAAIRDALAGNLCRCTGYRPIVEAGARMYALGADERDWLRRPGAGSEAGESERALLARLVALERRDPLCIDGPHVRFDAPTSLAGFAALCEAHPEACILAGGTDAAPWVRKRHRPLPHLIHVGRVEELKRIVPDGGGLEIGAGASLRDAFAALDRLYPELAALWRRFGAMPVRNAGTLGGNIANASPVGDATPILIALGASLLLRRGEAVRELALGDFHRGYRQTALTPGEFIEAVRVPRPQADLRVRGYKVARRHDQDVAAVSAGFALRLDGRNVCEARLAWGGMAATPKRAPAAEAALLGRPWDEAAVRAAMAALEEDFRPIDDLRASSTYRMKVAQNLLMRLWLETRREAPLAAAQVDLRSLG</sequence>
<dbReference type="Pfam" id="PF00941">
    <property type="entry name" value="FAD_binding_5"/>
    <property type="match status" value="1"/>
</dbReference>
<evidence type="ECO:0000256" key="1">
    <source>
        <dbReference type="ARBA" id="ARBA00022630"/>
    </source>
</evidence>
<evidence type="ECO:0000313" key="9">
    <source>
        <dbReference type="Proteomes" id="UP000536534"/>
    </source>
</evidence>
<dbReference type="PANTHER" id="PTHR45444:SF3">
    <property type="entry name" value="XANTHINE DEHYDROGENASE"/>
    <property type="match status" value="1"/>
</dbReference>
<dbReference type="InterPro" id="IPR002888">
    <property type="entry name" value="2Fe-2S-bd"/>
</dbReference>
<evidence type="ECO:0000313" key="8">
    <source>
        <dbReference type="EMBL" id="NLF54283.1"/>
    </source>
</evidence>
<dbReference type="Gene3D" id="3.30.43.10">
    <property type="entry name" value="Uridine Diphospho-n-acetylenolpyruvylglucosamine Reductase, domain 2"/>
    <property type="match status" value="1"/>
</dbReference>
<dbReference type="InterPro" id="IPR012675">
    <property type="entry name" value="Beta-grasp_dom_sf"/>
</dbReference>
<dbReference type="Pfam" id="PF00111">
    <property type="entry name" value="Fer2"/>
    <property type="match status" value="1"/>
</dbReference>
<gene>
    <name evidence="8" type="primary">xdhA</name>
    <name evidence="8" type="ORF">GX576_07785</name>
</gene>
<keyword evidence="2" id="KW-0479">Metal-binding</keyword>
<dbReference type="SMART" id="SM01092">
    <property type="entry name" value="CO_deh_flav_C"/>
    <property type="match status" value="1"/>
</dbReference>
<protein>
    <submittedName>
        <fullName evidence="8">Xanthine dehydrogenase small subunit</fullName>
        <ecNumber evidence="8">1.17.1.4</ecNumber>
    </submittedName>
</protein>
<dbReference type="InterPro" id="IPR016169">
    <property type="entry name" value="FAD-bd_PCMH_sub2"/>
</dbReference>
<dbReference type="Pfam" id="PF01799">
    <property type="entry name" value="Fer2_2"/>
    <property type="match status" value="1"/>
</dbReference>
<name>A0A7X7R8E1_9RHOO</name>
<keyword evidence="4 8" id="KW-0560">Oxidoreductase</keyword>
<dbReference type="InterPro" id="IPR014307">
    <property type="entry name" value="Xanthine_DH_ssu"/>
</dbReference>
<dbReference type="InterPro" id="IPR036010">
    <property type="entry name" value="2Fe-2S_ferredoxin-like_sf"/>
</dbReference>
<dbReference type="InterPro" id="IPR016166">
    <property type="entry name" value="FAD-bd_PCMH"/>
</dbReference>
<dbReference type="EMBL" id="JAAYYV010000206">
    <property type="protein sequence ID" value="NLF54283.1"/>
    <property type="molecule type" value="Genomic_DNA"/>
</dbReference>
<dbReference type="InterPro" id="IPR016208">
    <property type="entry name" value="Ald_Oxase/xanthine_DH-like"/>
</dbReference>
<dbReference type="GO" id="GO:0071949">
    <property type="term" value="F:FAD binding"/>
    <property type="evidence" value="ECO:0007669"/>
    <property type="project" value="InterPro"/>
</dbReference>
<proteinExistence type="predicted"/>
<keyword evidence="3" id="KW-0274">FAD</keyword>
<dbReference type="PROSITE" id="PS00197">
    <property type="entry name" value="2FE2S_FER_1"/>
    <property type="match status" value="1"/>
</dbReference>
<dbReference type="InterPro" id="IPR005107">
    <property type="entry name" value="CO_DH_flav_C"/>
</dbReference>
<dbReference type="InterPro" id="IPR036884">
    <property type="entry name" value="2Fe-2S-bd_dom_sf"/>
</dbReference>
<dbReference type="PROSITE" id="PS51387">
    <property type="entry name" value="FAD_PCMH"/>
    <property type="match status" value="1"/>
</dbReference>
<dbReference type="SUPFAM" id="SSF56176">
    <property type="entry name" value="FAD-binding/transporter-associated domain-like"/>
    <property type="match status" value="1"/>
</dbReference>
<dbReference type="InterPro" id="IPR016167">
    <property type="entry name" value="FAD-bd_PCMH_sub1"/>
</dbReference>
<evidence type="ECO:0000256" key="3">
    <source>
        <dbReference type="ARBA" id="ARBA00022827"/>
    </source>
</evidence>
<comment type="caution">
    <text evidence="8">The sequence shown here is derived from an EMBL/GenBank/DDBJ whole genome shotgun (WGS) entry which is preliminary data.</text>
</comment>
<dbReference type="InterPro" id="IPR036318">
    <property type="entry name" value="FAD-bd_PCMH-like_sf"/>
</dbReference>
<dbReference type="InterPro" id="IPR002346">
    <property type="entry name" value="Mopterin_DH_FAD-bd"/>
</dbReference>
<keyword evidence="5" id="KW-0408">Iron</keyword>
<dbReference type="SUPFAM" id="SSF54292">
    <property type="entry name" value="2Fe-2S ferredoxin-like"/>
    <property type="match status" value="1"/>
</dbReference>
<dbReference type="EC" id="1.17.1.4" evidence="8"/>
<dbReference type="Gene3D" id="3.30.465.10">
    <property type="match status" value="1"/>
</dbReference>
<dbReference type="AlphaFoldDB" id="A0A7X7R8E1"/>
<evidence type="ECO:0000259" key="7">
    <source>
        <dbReference type="PROSITE" id="PS51387"/>
    </source>
</evidence>
<evidence type="ECO:0000256" key="4">
    <source>
        <dbReference type="ARBA" id="ARBA00023002"/>
    </source>
</evidence>
<reference evidence="8 9" key="1">
    <citation type="journal article" date="2020" name="Biotechnol. Biofuels">
        <title>New insights from the biogas microbiome by comprehensive genome-resolved metagenomics of nearly 1600 species originating from multiple anaerobic digesters.</title>
        <authorList>
            <person name="Campanaro S."/>
            <person name="Treu L."/>
            <person name="Rodriguez-R L.M."/>
            <person name="Kovalovszki A."/>
            <person name="Ziels R.M."/>
            <person name="Maus I."/>
            <person name="Zhu X."/>
            <person name="Kougias P.G."/>
            <person name="Basile A."/>
            <person name="Luo G."/>
            <person name="Schluter A."/>
            <person name="Konstantinidis K.T."/>
            <person name="Angelidaki I."/>
        </authorList>
    </citation>
    <scope>NUCLEOTIDE SEQUENCE [LARGE SCALE GENOMIC DNA]</scope>
    <source>
        <strain evidence="8">AS06rmzACSIP_256</strain>
    </source>
</reference>
<dbReference type="Pfam" id="PF03450">
    <property type="entry name" value="CO_deh_flav_C"/>
    <property type="match status" value="1"/>
</dbReference>
<dbReference type="Gene3D" id="1.10.150.120">
    <property type="entry name" value="[2Fe-2S]-binding domain"/>
    <property type="match status" value="1"/>
</dbReference>
<dbReference type="PANTHER" id="PTHR45444">
    <property type="entry name" value="XANTHINE DEHYDROGENASE"/>
    <property type="match status" value="1"/>
</dbReference>
<dbReference type="GO" id="GO:0005506">
    <property type="term" value="F:iron ion binding"/>
    <property type="evidence" value="ECO:0007669"/>
    <property type="project" value="InterPro"/>
</dbReference>
<dbReference type="Proteomes" id="UP000536534">
    <property type="component" value="Unassembled WGS sequence"/>
</dbReference>
<feature type="domain" description="2Fe-2S ferredoxin-type" evidence="6">
    <location>
        <begin position="15"/>
        <end position="104"/>
    </location>
</feature>
<dbReference type="Gene3D" id="3.10.20.30">
    <property type="match status" value="1"/>
</dbReference>
<dbReference type="InterPro" id="IPR012175">
    <property type="entry name" value="Xanth_DH_ssu_bac"/>
</dbReference>
<dbReference type="NCBIfam" id="TIGR02963">
    <property type="entry name" value="xanthine_xdhA"/>
    <property type="match status" value="1"/>
</dbReference>
<evidence type="ECO:0000256" key="2">
    <source>
        <dbReference type="ARBA" id="ARBA00022723"/>
    </source>
</evidence>
<accession>A0A7X7R8E1</accession>